<evidence type="ECO:0000313" key="2">
    <source>
        <dbReference type="EMBL" id="CAI9783384.1"/>
    </source>
</evidence>
<evidence type="ECO:0000313" key="3">
    <source>
        <dbReference type="Proteomes" id="UP000834106"/>
    </source>
</evidence>
<sequence>MCRSYLWEAGNMDIHKNVFKNNLMQHHVALPSDAMGKISYIGPPRQYSLKVDRIYRIIGVDLTWLSYSWILILWIAFGRGGGRGTRLMKKTKALQNIIPSK</sequence>
<protein>
    <submittedName>
        <fullName evidence="2">Uncharacterized protein</fullName>
    </submittedName>
</protein>
<gene>
    <name evidence="2" type="ORF">FPE_LOCUS30814</name>
</gene>
<proteinExistence type="predicted"/>
<reference evidence="2" key="1">
    <citation type="submission" date="2023-05" db="EMBL/GenBank/DDBJ databases">
        <authorList>
            <person name="Huff M."/>
        </authorList>
    </citation>
    <scope>NUCLEOTIDE SEQUENCE</scope>
</reference>
<keyword evidence="1" id="KW-0812">Transmembrane</keyword>
<dbReference type="EMBL" id="OU503054">
    <property type="protein sequence ID" value="CAI9783384.1"/>
    <property type="molecule type" value="Genomic_DNA"/>
</dbReference>
<dbReference type="AlphaFoldDB" id="A0AAD2EAG8"/>
<keyword evidence="1" id="KW-0472">Membrane</keyword>
<evidence type="ECO:0000256" key="1">
    <source>
        <dbReference type="SAM" id="Phobius"/>
    </source>
</evidence>
<organism evidence="2 3">
    <name type="scientific">Fraxinus pennsylvanica</name>
    <dbReference type="NCBI Taxonomy" id="56036"/>
    <lineage>
        <taxon>Eukaryota</taxon>
        <taxon>Viridiplantae</taxon>
        <taxon>Streptophyta</taxon>
        <taxon>Embryophyta</taxon>
        <taxon>Tracheophyta</taxon>
        <taxon>Spermatophyta</taxon>
        <taxon>Magnoliopsida</taxon>
        <taxon>eudicotyledons</taxon>
        <taxon>Gunneridae</taxon>
        <taxon>Pentapetalae</taxon>
        <taxon>asterids</taxon>
        <taxon>lamiids</taxon>
        <taxon>Lamiales</taxon>
        <taxon>Oleaceae</taxon>
        <taxon>Oleeae</taxon>
        <taxon>Fraxinus</taxon>
    </lineage>
</organism>
<dbReference type="Proteomes" id="UP000834106">
    <property type="component" value="Chromosome 19"/>
</dbReference>
<keyword evidence="1" id="KW-1133">Transmembrane helix</keyword>
<feature type="transmembrane region" description="Helical" evidence="1">
    <location>
        <begin position="54"/>
        <end position="77"/>
    </location>
</feature>
<name>A0AAD2EAG8_9LAMI</name>
<keyword evidence="3" id="KW-1185">Reference proteome</keyword>
<accession>A0AAD2EAG8</accession>